<proteinExistence type="predicted"/>
<evidence type="ECO:0000313" key="2">
    <source>
        <dbReference type="Proteomes" id="UP001558613"/>
    </source>
</evidence>
<organism evidence="1 2">
    <name type="scientific">Cirrhinus molitorella</name>
    <name type="common">mud carp</name>
    <dbReference type="NCBI Taxonomy" id="172907"/>
    <lineage>
        <taxon>Eukaryota</taxon>
        <taxon>Metazoa</taxon>
        <taxon>Chordata</taxon>
        <taxon>Craniata</taxon>
        <taxon>Vertebrata</taxon>
        <taxon>Euteleostomi</taxon>
        <taxon>Actinopterygii</taxon>
        <taxon>Neopterygii</taxon>
        <taxon>Teleostei</taxon>
        <taxon>Ostariophysi</taxon>
        <taxon>Cypriniformes</taxon>
        <taxon>Cyprinidae</taxon>
        <taxon>Labeoninae</taxon>
        <taxon>Labeonini</taxon>
        <taxon>Cirrhinus</taxon>
    </lineage>
</organism>
<dbReference type="EMBL" id="JAYMGO010000019">
    <property type="protein sequence ID" value="KAL1255919.1"/>
    <property type="molecule type" value="Genomic_DNA"/>
</dbReference>
<keyword evidence="2" id="KW-1185">Reference proteome</keyword>
<sequence length="116" mass="13322">MTLLCEAALKTKRFIHPGECSSLPSSPRSVFLYLYTSAPSYESPLLEIIDTERLSRRHLLIVQLQHNLLVCYTTELLSHHSVCDTNCQQQEAQTIASMQFGLIRRQKHTYTHTNAF</sequence>
<protein>
    <submittedName>
        <fullName evidence="1">Uncharacterized protein</fullName>
    </submittedName>
</protein>
<comment type="caution">
    <text evidence="1">The sequence shown here is derived from an EMBL/GenBank/DDBJ whole genome shotgun (WGS) entry which is preliminary data.</text>
</comment>
<evidence type="ECO:0000313" key="1">
    <source>
        <dbReference type="EMBL" id="KAL1255919.1"/>
    </source>
</evidence>
<dbReference type="Proteomes" id="UP001558613">
    <property type="component" value="Unassembled WGS sequence"/>
</dbReference>
<reference evidence="1 2" key="1">
    <citation type="submission" date="2023-09" db="EMBL/GenBank/DDBJ databases">
        <authorList>
            <person name="Wang M."/>
        </authorList>
    </citation>
    <scope>NUCLEOTIDE SEQUENCE [LARGE SCALE GENOMIC DNA]</scope>
    <source>
        <strain evidence="1">GT-2023</strain>
        <tissue evidence="1">Liver</tissue>
    </source>
</reference>
<gene>
    <name evidence="1" type="ORF">QQF64_013980</name>
</gene>
<name>A0ABR3LSR1_9TELE</name>
<accession>A0ABR3LSR1</accession>